<dbReference type="InterPro" id="IPR010044">
    <property type="entry name" value="MTAP"/>
</dbReference>
<feature type="site" description="Important for substrate specificity" evidence="4">
    <location>
        <position position="218"/>
    </location>
</feature>
<feature type="binding site" evidence="4">
    <location>
        <begin position="205"/>
        <end position="207"/>
    </location>
    <ligand>
        <name>substrate</name>
    </ligand>
</feature>
<dbReference type="InterPro" id="IPR035994">
    <property type="entry name" value="Nucleoside_phosphorylase_sf"/>
</dbReference>
<dbReference type="CDD" id="cd09010">
    <property type="entry name" value="MTAP_SsMTAPII_like_MTIP"/>
    <property type="match status" value="1"/>
</dbReference>
<reference evidence="6 7" key="1">
    <citation type="journal article" date="2016" name="Nat. Commun.">
        <title>Thousands of microbial genomes shed light on interconnected biogeochemical processes in an aquifer system.</title>
        <authorList>
            <person name="Anantharaman K."/>
            <person name="Brown C.T."/>
            <person name="Hug L.A."/>
            <person name="Sharon I."/>
            <person name="Castelle C.J."/>
            <person name="Probst A.J."/>
            <person name="Thomas B.C."/>
            <person name="Singh A."/>
            <person name="Wilkins M.J."/>
            <person name="Karaoz U."/>
            <person name="Brodie E.L."/>
            <person name="Williams K.H."/>
            <person name="Hubbard S.S."/>
            <person name="Banfield J.F."/>
        </authorList>
    </citation>
    <scope>NUCLEOTIDE SEQUENCE [LARGE SCALE GENOMIC DNA]</scope>
</reference>
<comment type="subunit">
    <text evidence="4">Homohexamer. Dimer of a homotrimer.</text>
</comment>
<comment type="function">
    <text evidence="4">Purine nucleoside phosphorylase involved in purine salvage.</text>
</comment>
<dbReference type="GO" id="GO:0019509">
    <property type="term" value="P:L-methionine salvage from methylthioadenosine"/>
    <property type="evidence" value="ECO:0007669"/>
    <property type="project" value="TreeGrafter"/>
</dbReference>
<dbReference type="InterPro" id="IPR000845">
    <property type="entry name" value="Nucleoside_phosphorylase_d"/>
</dbReference>
<evidence type="ECO:0000313" key="7">
    <source>
        <dbReference type="Proteomes" id="UP000178116"/>
    </source>
</evidence>
<feature type="binding site" evidence="4">
    <location>
        <begin position="51"/>
        <end position="52"/>
    </location>
    <ligand>
        <name>phosphate</name>
        <dbReference type="ChEBI" id="CHEBI:43474"/>
    </ligand>
</feature>
<dbReference type="UniPathway" id="UPA00606"/>
<keyword evidence="2 4" id="KW-0808">Transferase</keyword>
<feature type="site" description="Important for substrate specificity" evidence="4">
    <location>
        <position position="163"/>
    </location>
</feature>
<dbReference type="EMBL" id="MHRA01000035">
    <property type="protein sequence ID" value="OHA14955.1"/>
    <property type="molecule type" value="Genomic_DNA"/>
</dbReference>
<dbReference type="Proteomes" id="UP000178116">
    <property type="component" value="Unassembled WGS sequence"/>
</dbReference>
<comment type="miscellaneous">
    <text evidence="4">Although this enzyme belongs to the family of MTA phosphorylases based on sequence homology, it lacks several conserved amino acids in the substrate binding pocket that confer specificity towards MTA.</text>
</comment>
<dbReference type="Gene3D" id="3.40.50.1580">
    <property type="entry name" value="Nucleoside phosphorylase domain"/>
    <property type="match status" value="1"/>
</dbReference>
<dbReference type="PANTHER" id="PTHR42679:SF2">
    <property type="entry name" value="S-METHYL-5'-THIOADENOSINE PHOSPHORYLASE"/>
    <property type="match status" value="1"/>
</dbReference>
<gene>
    <name evidence="6" type="ORF">A3A10_01200</name>
</gene>
<sequence length="251" mass="28160">MKIAVIGGSGIDDPEILKNPQEIFVKTPFGNPSDKFIAGEIAGRDIVTFARHKKGHVITPTKVPFRANIWALKKIGCTHILATTACGSLQEKIKPKDLIFTDQFIDFTKHRDLTYFDDKVVHTPMAEPFCPKLREILIAGAKNLKIPHHEKGTCITIEGPRFSTRAESFLFKNFGADIVNMTTVPEVILARELGICYASIAMATDYDSWKEGEESVTWEIVLKTMEHNAANVKNFLFEIISKINYLDCSCR</sequence>
<dbReference type="Pfam" id="PF01048">
    <property type="entry name" value="PNP_UDP_1"/>
    <property type="match status" value="1"/>
</dbReference>
<dbReference type="HAMAP" id="MF_01963">
    <property type="entry name" value="MTAP"/>
    <property type="match status" value="1"/>
</dbReference>
<organism evidence="6 7">
    <name type="scientific">Candidatus Tagabacteria bacterium RIFCSPLOWO2_01_FULL_42_9</name>
    <dbReference type="NCBI Taxonomy" id="1802296"/>
    <lineage>
        <taxon>Bacteria</taxon>
        <taxon>Candidatus Tagaibacteriota</taxon>
    </lineage>
</organism>
<keyword evidence="1 4" id="KW-0328">Glycosyltransferase</keyword>
<dbReference type="AlphaFoldDB" id="A0A1G2LTI3"/>
<feature type="binding site" evidence="4">
    <location>
        <position position="9"/>
    </location>
    <ligand>
        <name>phosphate</name>
        <dbReference type="ChEBI" id="CHEBI:43474"/>
    </ligand>
</feature>
<evidence type="ECO:0000256" key="1">
    <source>
        <dbReference type="ARBA" id="ARBA00022676"/>
    </source>
</evidence>
<evidence type="ECO:0000259" key="5">
    <source>
        <dbReference type="Pfam" id="PF01048"/>
    </source>
</evidence>
<comment type="similarity">
    <text evidence="4">Belongs to the PNP/MTAP phosphorylase family. MTAP subfamily.</text>
</comment>
<dbReference type="EC" id="2.4.2.1" evidence="4"/>
<dbReference type="GO" id="GO:0006166">
    <property type="term" value="P:purine ribonucleoside salvage"/>
    <property type="evidence" value="ECO:0007669"/>
    <property type="project" value="UniProtKB-UniRule"/>
</dbReference>
<evidence type="ECO:0000256" key="3">
    <source>
        <dbReference type="ARBA" id="ARBA00022726"/>
    </source>
</evidence>
<comment type="caution">
    <text evidence="6">The sequence shown here is derived from an EMBL/GenBank/DDBJ whole genome shotgun (WGS) entry which is preliminary data.</text>
</comment>
<evidence type="ECO:0000313" key="6">
    <source>
        <dbReference type="EMBL" id="OHA14955.1"/>
    </source>
</evidence>
<accession>A0A1G2LTI3</accession>
<feature type="binding site" evidence="4">
    <location>
        <position position="182"/>
    </location>
    <ligand>
        <name>phosphate</name>
        <dbReference type="ChEBI" id="CHEBI:43474"/>
    </ligand>
</feature>
<comment type="pathway">
    <text evidence="4">Purine metabolism; purine nucleoside salvage.</text>
</comment>
<feature type="binding site" evidence="4">
    <location>
        <position position="181"/>
    </location>
    <ligand>
        <name>substrate</name>
    </ligand>
</feature>
<evidence type="ECO:0000256" key="4">
    <source>
        <dbReference type="HAMAP-Rule" id="MF_01963"/>
    </source>
</evidence>
<proteinExistence type="inferred from homology"/>
<keyword evidence="3 4" id="KW-0660">Purine salvage</keyword>
<evidence type="ECO:0000256" key="2">
    <source>
        <dbReference type="ARBA" id="ARBA00022679"/>
    </source>
</evidence>
<feature type="domain" description="Nucleoside phosphorylase" evidence="5">
    <location>
        <begin position="2"/>
        <end position="240"/>
    </location>
</feature>
<protein>
    <recommendedName>
        <fullName evidence="4">Purine nucleoside phosphorylase</fullName>
        <shortName evidence="4">PNP</shortName>
        <ecNumber evidence="4">2.4.2.1</ecNumber>
    </recommendedName>
</protein>
<dbReference type="FunFam" id="3.40.50.1580:FF:000012">
    <property type="entry name" value="Probable 6-oxopurine nucleoside phosphorylase"/>
    <property type="match status" value="1"/>
</dbReference>
<comment type="catalytic activity">
    <reaction evidence="4">
        <text>a purine D-ribonucleoside + phosphate = a purine nucleobase + alpha-D-ribose 1-phosphate</text>
        <dbReference type="Rhea" id="RHEA:19805"/>
        <dbReference type="ChEBI" id="CHEBI:26386"/>
        <dbReference type="ChEBI" id="CHEBI:43474"/>
        <dbReference type="ChEBI" id="CHEBI:57720"/>
        <dbReference type="ChEBI" id="CHEBI:142355"/>
        <dbReference type="EC" id="2.4.2.1"/>
    </reaction>
</comment>
<dbReference type="SUPFAM" id="SSF53167">
    <property type="entry name" value="Purine and uridine phosphorylases"/>
    <property type="match status" value="1"/>
</dbReference>
<dbReference type="NCBIfam" id="TIGR01694">
    <property type="entry name" value="MTAP"/>
    <property type="match status" value="1"/>
</dbReference>
<dbReference type="PANTHER" id="PTHR42679">
    <property type="entry name" value="S-METHYL-5'-THIOADENOSINE PHOSPHORYLASE"/>
    <property type="match status" value="1"/>
</dbReference>
<dbReference type="GO" id="GO:0017061">
    <property type="term" value="F:S-methyl-5-thioadenosine phosphorylase activity"/>
    <property type="evidence" value="ECO:0007669"/>
    <property type="project" value="InterPro"/>
</dbReference>
<feature type="binding site" evidence="4">
    <location>
        <begin position="84"/>
        <end position="85"/>
    </location>
    <ligand>
        <name>phosphate</name>
        <dbReference type="ChEBI" id="CHEBI:43474"/>
    </ligand>
</feature>
<dbReference type="GO" id="GO:0005829">
    <property type="term" value="C:cytosol"/>
    <property type="evidence" value="ECO:0007669"/>
    <property type="project" value="TreeGrafter"/>
</dbReference>
<name>A0A1G2LTI3_9BACT</name>